<keyword evidence="2" id="KW-1185">Reference proteome</keyword>
<dbReference type="AlphaFoldDB" id="A0A9N7U0B5"/>
<evidence type="ECO:0000313" key="2">
    <source>
        <dbReference type="Proteomes" id="UP001153269"/>
    </source>
</evidence>
<reference evidence="1" key="1">
    <citation type="submission" date="2020-03" db="EMBL/GenBank/DDBJ databases">
        <authorList>
            <person name="Weist P."/>
        </authorList>
    </citation>
    <scope>NUCLEOTIDE SEQUENCE</scope>
</reference>
<sequence length="133" mass="14684">MNSGERPTNGVWTISRVCLSRLKVITAEKCQQVVMLDKRPGWQVRGVADTEQRFLCSLSYGQLIVGASYSPQLVTTSKSQLTQKGGMRAVVRSGEGMRGSREREMMVTMLKLALVEKVTDDLMPSSTSVCHSD</sequence>
<protein>
    <submittedName>
        <fullName evidence="1">Uncharacterized protein</fullName>
    </submittedName>
</protein>
<accession>A0A9N7U0B5</accession>
<name>A0A9N7U0B5_PLEPL</name>
<comment type="caution">
    <text evidence="1">The sequence shown here is derived from an EMBL/GenBank/DDBJ whole genome shotgun (WGS) entry which is preliminary data.</text>
</comment>
<dbReference type="EMBL" id="CADEAL010000541">
    <property type="protein sequence ID" value="CAB1421706.1"/>
    <property type="molecule type" value="Genomic_DNA"/>
</dbReference>
<gene>
    <name evidence="1" type="ORF">PLEPLA_LOCUS9593</name>
</gene>
<evidence type="ECO:0000313" key="1">
    <source>
        <dbReference type="EMBL" id="CAB1421706.1"/>
    </source>
</evidence>
<proteinExistence type="predicted"/>
<organism evidence="1 2">
    <name type="scientific">Pleuronectes platessa</name>
    <name type="common">European plaice</name>
    <dbReference type="NCBI Taxonomy" id="8262"/>
    <lineage>
        <taxon>Eukaryota</taxon>
        <taxon>Metazoa</taxon>
        <taxon>Chordata</taxon>
        <taxon>Craniata</taxon>
        <taxon>Vertebrata</taxon>
        <taxon>Euteleostomi</taxon>
        <taxon>Actinopterygii</taxon>
        <taxon>Neopterygii</taxon>
        <taxon>Teleostei</taxon>
        <taxon>Neoteleostei</taxon>
        <taxon>Acanthomorphata</taxon>
        <taxon>Carangaria</taxon>
        <taxon>Pleuronectiformes</taxon>
        <taxon>Pleuronectoidei</taxon>
        <taxon>Pleuronectidae</taxon>
        <taxon>Pleuronectes</taxon>
    </lineage>
</organism>
<dbReference type="Proteomes" id="UP001153269">
    <property type="component" value="Unassembled WGS sequence"/>
</dbReference>